<protein>
    <submittedName>
        <fullName evidence="1">Uncharacterized protein</fullName>
    </submittedName>
</protein>
<accession>A0A1I2V3N7</accession>
<dbReference type="Proteomes" id="UP000199229">
    <property type="component" value="Unassembled WGS sequence"/>
</dbReference>
<keyword evidence="2" id="KW-1185">Reference proteome</keyword>
<gene>
    <name evidence="1" type="ORF">SAMN05192565_11327</name>
</gene>
<dbReference type="RefSeq" id="WP_091972307.1">
    <property type="nucleotide sequence ID" value="NZ_FOPM01000013.1"/>
</dbReference>
<dbReference type="AlphaFoldDB" id="A0A1I2V3N7"/>
<reference evidence="2" key="1">
    <citation type="submission" date="2016-10" db="EMBL/GenBank/DDBJ databases">
        <authorList>
            <person name="Varghese N."/>
            <person name="Submissions S."/>
        </authorList>
    </citation>
    <scope>NUCLEOTIDE SEQUENCE [LARGE SCALE GENOMIC DNA]</scope>
    <source>
        <strain evidence="2">Gh-105</strain>
    </source>
</reference>
<proteinExistence type="predicted"/>
<evidence type="ECO:0000313" key="2">
    <source>
        <dbReference type="Proteomes" id="UP000199229"/>
    </source>
</evidence>
<evidence type="ECO:0000313" key="1">
    <source>
        <dbReference type="EMBL" id="SFG83958.1"/>
    </source>
</evidence>
<name>A0A1I2V3N7_9HYPH</name>
<dbReference type="OrthoDB" id="8005630at2"/>
<organism evidence="1 2">
    <name type="scientific">Methylobacterium gossipiicola</name>
    <dbReference type="NCBI Taxonomy" id="582675"/>
    <lineage>
        <taxon>Bacteria</taxon>
        <taxon>Pseudomonadati</taxon>
        <taxon>Pseudomonadota</taxon>
        <taxon>Alphaproteobacteria</taxon>
        <taxon>Hyphomicrobiales</taxon>
        <taxon>Methylobacteriaceae</taxon>
        <taxon>Methylobacterium</taxon>
    </lineage>
</organism>
<dbReference type="EMBL" id="FOPM01000013">
    <property type="protein sequence ID" value="SFG83958.1"/>
    <property type="molecule type" value="Genomic_DNA"/>
</dbReference>
<sequence>MDSSDAAFSSTDVAAIRRSLQANVARLIDVNDHLARQVAALDAVERHVRGLALRETSRALEAPHDPDEPTQLGELQARTNADFRRMREIHALLSTRIDALLRQHAALYDATFAPDRGASFRSRD</sequence>